<evidence type="ECO:0000313" key="1">
    <source>
        <dbReference type="EMBL" id="KIY53223.1"/>
    </source>
</evidence>
<sequence>MVAVAGMSRMAGGVTGSMPSPAFDLRGFLFEGQDVKWSFFTFGSIIELLEIAASDSNEATSARARLQKEKVEFDRQFNDFWCSLSSAEKKMHDGILRKFSKFSKEVNSLLHMPQPHGWSCGTTKDRFREALSQLKDVKMDFAATQNSVDLQDQFASMADTFQIVTAGLHPEQAELVREMSKLIKIFVRGHDTAYERYSQSVALTEPRASRRRKMSSGKSKMLSAKRTCSPMFWKKVCAHHIVDSRYVVHKSTFLNEMLAARAAALADDSKW</sequence>
<organism evidence="1 2">
    <name type="scientific">Fistulina hepatica ATCC 64428</name>
    <dbReference type="NCBI Taxonomy" id="1128425"/>
    <lineage>
        <taxon>Eukaryota</taxon>
        <taxon>Fungi</taxon>
        <taxon>Dikarya</taxon>
        <taxon>Basidiomycota</taxon>
        <taxon>Agaricomycotina</taxon>
        <taxon>Agaricomycetes</taxon>
        <taxon>Agaricomycetidae</taxon>
        <taxon>Agaricales</taxon>
        <taxon>Fistulinaceae</taxon>
        <taxon>Fistulina</taxon>
    </lineage>
</organism>
<gene>
    <name evidence="1" type="ORF">FISHEDRAFT_55309</name>
</gene>
<protein>
    <submittedName>
        <fullName evidence="1">Uncharacterized protein</fullName>
    </submittedName>
</protein>
<dbReference type="EMBL" id="KN881627">
    <property type="protein sequence ID" value="KIY53223.1"/>
    <property type="molecule type" value="Genomic_DNA"/>
</dbReference>
<keyword evidence="2" id="KW-1185">Reference proteome</keyword>
<evidence type="ECO:0000313" key="2">
    <source>
        <dbReference type="Proteomes" id="UP000054144"/>
    </source>
</evidence>
<name>A0A0D7AR05_9AGAR</name>
<dbReference type="Proteomes" id="UP000054144">
    <property type="component" value="Unassembled WGS sequence"/>
</dbReference>
<reference evidence="1 2" key="1">
    <citation type="journal article" date="2015" name="Fungal Genet. Biol.">
        <title>Evolution of novel wood decay mechanisms in Agaricales revealed by the genome sequences of Fistulina hepatica and Cylindrobasidium torrendii.</title>
        <authorList>
            <person name="Floudas D."/>
            <person name="Held B.W."/>
            <person name="Riley R."/>
            <person name="Nagy L.G."/>
            <person name="Koehler G."/>
            <person name="Ransdell A.S."/>
            <person name="Younus H."/>
            <person name="Chow J."/>
            <person name="Chiniquy J."/>
            <person name="Lipzen A."/>
            <person name="Tritt A."/>
            <person name="Sun H."/>
            <person name="Haridas S."/>
            <person name="LaButti K."/>
            <person name="Ohm R.A."/>
            <person name="Kues U."/>
            <person name="Blanchette R.A."/>
            <person name="Grigoriev I.V."/>
            <person name="Minto R.E."/>
            <person name="Hibbett D.S."/>
        </authorList>
    </citation>
    <scope>NUCLEOTIDE SEQUENCE [LARGE SCALE GENOMIC DNA]</scope>
    <source>
        <strain evidence="1 2">ATCC 64428</strain>
    </source>
</reference>
<dbReference type="AlphaFoldDB" id="A0A0D7AR05"/>
<accession>A0A0D7AR05</accession>
<proteinExistence type="predicted"/>